<dbReference type="InterPro" id="IPR002657">
    <property type="entry name" value="BilAc:Na_symport/Acr3"/>
</dbReference>
<evidence type="ECO:0000313" key="7">
    <source>
        <dbReference type="Proteomes" id="UP000193040"/>
    </source>
</evidence>
<feature type="transmembrane region" description="Helical" evidence="5">
    <location>
        <begin position="179"/>
        <end position="197"/>
    </location>
</feature>
<evidence type="ECO:0000256" key="2">
    <source>
        <dbReference type="ARBA" id="ARBA00022692"/>
    </source>
</evidence>
<dbReference type="Proteomes" id="UP000193040">
    <property type="component" value="Unassembled WGS sequence"/>
</dbReference>
<proteinExistence type="predicted"/>
<dbReference type="RefSeq" id="WP_082811157.1">
    <property type="nucleotide sequence ID" value="NZ_MZZM01000005.1"/>
</dbReference>
<dbReference type="InterPro" id="IPR004710">
    <property type="entry name" value="Bilac:Na_transpt"/>
</dbReference>
<gene>
    <name evidence="6" type="ORF">B5M45_03685</name>
</gene>
<dbReference type="STRING" id="1784.VC42_06105"/>
<evidence type="ECO:0000256" key="1">
    <source>
        <dbReference type="ARBA" id="ARBA00004141"/>
    </source>
</evidence>
<keyword evidence="4 5" id="KW-0472">Membrane</keyword>
<evidence type="ECO:0000313" key="6">
    <source>
        <dbReference type="EMBL" id="ORJ64299.1"/>
    </source>
</evidence>
<name>A0A1X0YGQ1_MYCSI</name>
<comment type="caution">
    <text evidence="6">The sequence shown here is derived from an EMBL/GenBank/DDBJ whole genome shotgun (WGS) entry which is preliminary data.</text>
</comment>
<evidence type="ECO:0000256" key="5">
    <source>
        <dbReference type="SAM" id="Phobius"/>
    </source>
</evidence>
<reference evidence="6 7" key="1">
    <citation type="submission" date="2017-03" db="EMBL/GenBank/DDBJ databases">
        <title>Genomic insights into Mycobacterium simiae human colonization.</title>
        <authorList>
            <person name="Steffani J.L."/>
            <person name="Brunck M.E."/>
            <person name="Cruz E."/>
            <person name="Montiel R."/>
            <person name="Barona F."/>
        </authorList>
    </citation>
    <scope>NUCLEOTIDE SEQUENCE [LARGE SCALE GENOMIC DNA]</scope>
    <source>
        <strain evidence="6 7">MsiGto</strain>
    </source>
</reference>
<sequence length="312" mass="32606">MNPSAGRATTVWSVMGNQYFPLVAAVVMLALGLTLTVDDFKRAATLRRPLAVALVCQALVLPILCVLIAEVFHLEPHLAVGLMLMAATPGGTMANILSHLFNGDLALNLTLAAINAALSVFTLPLILAASMTWFLGEGRFIPLQLDKFVAVFALVLVPTAIGIAIRHRLPGLARRLQRPTKFVAAALLVLAVVAALARGRTSLWHNFGVLSAAVVSFCAVSLTVGYLVPRVMRLAAPQATAVSLEVGLHNTVVALSVALSPQLLNSAEMATPAAVYGGLAPFIAVAFILTARRVDPGFRVSGPADAASGPRG</sequence>
<feature type="transmembrane region" description="Helical" evidence="5">
    <location>
        <begin position="273"/>
        <end position="291"/>
    </location>
</feature>
<feature type="transmembrane region" description="Helical" evidence="5">
    <location>
        <begin position="148"/>
        <end position="167"/>
    </location>
</feature>
<comment type="subcellular location">
    <subcellularLocation>
        <location evidence="1">Membrane</location>
        <topology evidence="1">Multi-pass membrane protein</topology>
    </subcellularLocation>
</comment>
<feature type="transmembrane region" description="Helical" evidence="5">
    <location>
        <begin position="240"/>
        <end position="261"/>
    </location>
</feature>
<feature type="transmembrane region" description="Helical" evidence="5">
    <location>
        <begin position="203"/>
        <end position="228"/>
    </location>
</feature>
<evidence type="ECO:0000256" key="4">
    <source>
        <dbReference type="ARBA" id="ARBA00023136"/>
    </source>
</evidence>
<organism evidence="6 7">
    <name type="scientific">Mycobacterium simiae</name>
    <name type="common">Mycobacterium habana</name>
    <dbReference type="NCBI Taxonomy" id="1784"/>
    <lineage>
        <taxon>Bacteria</taxon>
        <taxon>Bacillati</taxon>
        <taxon>Actinomycetota</taxon>
        <taxon>Actinomycetes</taxon>
        <taxon>Mycobacteriales</taxon>
        <taxon>Mycobacteriaceae</taxon>
        <taxon>Mycobacterium</taxon>
        <taxon>Mycobacterium simiae complex</taxon>
    </lineage>
</organism>
<dbReference type="Gene3D" id="1.20.1530.20">
    <property type="match status" value="1"/>
</dbReference>
<dbReference type="PANTHER" id="PTHR10361:SF24">
    <property type="entry name" value="P3 PROTEIN"/>
    <property type="match status" value="1"/>
</dbReference>
<dbReference type="EMBL" id="MZZM01000005">
    <property type="protein sequence ID" value="ORJ64299.1"/>
    <property type="molecule type" value="Genomic_DNA"/>
</dbReference>
<evidence type="ECO:0000256" key="3">
    <source>
        <dbReference type="ARBA" id="ARBA00022989"/>
    </source>
</evidence>
<dbReference type="InterPro" id="IPR038770">
    <property type="entry name" value="Na+/solute_symporter_sf"/>
</dbReference>
<feature type="transmembrane region" description="Helical" evidence="5">
    <location>
        <begin position="49"/>
        <end position="72"/>
    </location>
</feature>
<accession>A0A1X0YGQ1</accession>
<feature type="transmembrane region" description="Helical" evidence="5">
    <location>
        <begin position="109"/>
        <end position="136"/>
    </location>
</feature>
<dbReference type="Pfam" id="PF01758">
    <property type="entry name" value="SBF"/>
    <property type="match status" value="1"/>
</dbReference>
<dbReference type="AlphaFoldDB" id="A0A1X0YGQ1"/>
<keyword evidence="7" id="KW-1185">Reference proteome</keyword>
<feature type="transmembrane region" description="Helical" evidence="5">
    <location>
        <begin position="78"/>
        <end position="97"/>
    </location>
</feature>
<dbReference type="PANTHER" id="PTHR10361">
    <property type="entry name" value="SODIUM-BILE ACID COTRANSPORTER"/>
    <property type="match status" value="1"/>
</dbReference>
<feature type="transmembrane region" description="Helical" evidence="5">
    <location>
        <begin position="19"/>
        <end position="37"/>
    </location>
</feature>
<dbReference type="GO" id="GO:0016020">
    <property type="term" value="C:membrane"/>
    <property type="evidence" value="ECO:0007669"/>
    <property type="project" value="UniProtKB-SubCell"/>
</dbReference>
<keyword evidence="2 5" id="KW-0812">Transmembrane</keyword>
<keyword evidence="3 5" id="KW-1133">Transmembrane helix</keyword>
<protein>
    <submittedName>
        <fullName evidence="6">Bile acid:sodium symporter</fullName>
    </submittedName>
</protein>